<dbReference type="Gene3D" id="1.10.287.130">
    <property type="match status" value="1"/>
</dbReference>
<dbReference type="InterPro" id="IPR004358">
    <property type="entry name" value="Sig_transdc_His_kin-like_C"/>
</dbReference>
<protein>
    <recommendedName>
        <fullName evidence="2">histidine kinase</fullName>
        <ecNumber evidence="2">2.7.13.3</ecNumber>
    </recommendedName>
</protein>
<dbReference type="SUPFAM" id="SSF55874">
    <property type="entry name" value="ATPase domain of HSP90 chaperone/DNA topoisomerase II/histidine kinase"/>
    <property type="match status" value="1"/>
</dbReference>
<dbReference type="Pfam" id="PF00512">
    <property type="entry name" value="HisKA"/>
    <property type="match status" value="1"/>
</dbReference>
<keyword evidence="7" id="KW-0067">ATP-binding</keyword>
<evidence type="ECO:0000256" key="8">
    <source>
        <dbReference type="ARBA" id="ARBA00023012"/>
    </source>
</evidence>
<evidence type="ECO:0000259" key="12">
    <source>
        <dbReference type="PROSITE" id="PS50112"/>
    </source>
</evidence>
<dbReference type="InterPro" id="IPR011006">
    <property type="entry name" value="CheY-like_superfamily"/>
</dbReference>
<keyword evidence="8" id="KW-0902">Two-component regulatory system</keyword>
<evidence type="ECO:0000256" key="9">
    <source>
        <dbReference type="PROSITE-ProRule" id="PRU00169"/>
    </source>
</evidence>
<keyword evidence="5" id="KW-0547">Nucleotide-binding</keyword>
<dbReference type="PROSITE" id="PS50109">
    <property type="entry name" value="HIS_KIN"/>
    <property type="match status" value="1"/>
</dbReference>
<dbReference type="SMART" id="SM00388">
    <property type="entry name" value="HisKA"/>
    <property type="match status" value="1"/>
</dbReference>
<sequence length="509" mass="56862">MSDAVIAVDNDYIITSWNRAAEKLYGWTATEVLGKNIYRVLPTTYLNGASEQDAIKAMQSAGKWVGEVAQKRKDGTEVIVEACVSYLRNEKGNIIGMVSINRDITEQKRYAEERQRLYEQLQHLQKMESIGRLAGGIAHDFNNILAAILGNVKMATEKTTDEKVTKYLSRIKAASERASALTQKLLGFARQGKYVPAPVDLFDCVRNVVEMLEHTIDKRIEVVVEPASMPTKVIGDRTQLEQVILNIAINAVDAIMPTLEKKQHGVLRFAWRSGVREEIKDVNKHLLLDQPYFCLAISDSGIGIPKEIQKKIFEPFFTTKEIGKGTGLGLAMVYGIMQNHHGAVYVESEVGRGATFELYFPQVLESQTENGVKETYINQKLMSNKRVLIVDDEDMLRELLTEQLTEAGYAVCEASNGVEAIEVLKRLQAEQVRVDAVVLDMNMPKMDGAKAFAEIRALFPRMPILIATGYAQDEMVQKVVESGANGVLVKPYDAEALFEKLNEILKVRA</sequence>
<evidence type="ECO:0000259" key="13">
    <source>
        <dbReference type="PROSITE" id="PS50113"/>
    </source>
</evidence>
<keyword evidence="6" id="KW-0418">Kinase</keyword>
<organism evidence="14 15">
    <name type="scientific">Candidatus Thermochlorobacter aerophilus</name>
    <dbReference type="NCBI Taxonomy" id="1868324"/>
    <lineage>
        <taxon>Bacteria</taxon>
        <taxon>Pseudomonadati</taxon>
        <taxon>Chlorobiota</taxon>
        <taxon>Chlorobiia</taxon>
        <taxon>Chlorobiales</taxon>
        <taxon>Candidatus Thermochlorobacteriaceae</taxon>
        <taxon>Candidatus Thermochlorobacter</taxon>
    </lineage>
</organism>
<dbReference type="SMART" id="SM00448">
    <property type="entry name" value="REC"/>
    <property type="match status" value="1"/>
</dbReference>
<feature type="modified residue" description="4-aspartylphosphate" evidence="9">
    <location>
        <position position="440"/>
    </location>
</feature>
<dbReference type="PANTHER" id="PTHR43065:SF46">
    <property type="entry name" value="C4-DICARBOXYLATE TRANSPORT SENSOR PROTEIN DCTB"/>
    <property type="match status" value="1"/>
</dbReference>
<dbReference type="InterPro" id="IPR000014">
    <property type="entry name" value="PAS"/>
</dbReference>
<dbReference type="SUPFAM" id="SSF52172">
    <property type="entry name" value="CheY-like"/>
    <property type="match status" value="1"/>
</dbReference>
<dbReference type="SMART" id="SM00091">
    <property type="entry name" value="PAS"/>
    <property type="match status" value="1"/>
</dbReference>
<dbReference type="CDD" id="cd00082">
    <property type="entry name" value="HisKA"/>
    <property type="match status" value="1"/>
</dbReference>
<keyword evidence="3 9" id="KW-0597">Phosphoprotein</keyword>
<reference evidence="14 15" key="1">
    <citation type="journal article" date="2011" name="ISME J.">
        <title>Community ecology of hot spring cyanobacterial mats: predominant populations and their functional potential.</title>
        <authorList>
            <person name="Klatt C.G."/>
            <person name="Wood J.M."/>
            <person name="Rusch D.B."/>
            <person name="Bateson M.M."/>
            <person name="Hamamura N."/>
            <person name="Heidelberg J.F."/>
            <person name="Grossman A.R."/>
            <person name="Bhaya D."/>
            <person name="Cohan F.M."/>
            <person name="Kuhl M."/>
            <person name="Bryant D.A."/>
            <person name="Ward D.M."/>
        </authorList>
    </citation>
    <scope>NUCLEOTIDE SEQUENCE [LARGE SCALE GENOMIC DNA]</scope>
    <source>
        <strain evidence="14">OS</strain>
    </source>
</reference>
<feature type="domain" description="PAC" evidence="13">
    <location>
        <begin position="64"/>
        <end position="116"/>
    </location>
</feature>
<dbReference type="GO" id="GO:0005524">
    <property type="term" value="F:ATP binding"/>
    <property type="evidence" value="ECO:0007669"/>
    <property type="project" value="UniProtKB-KW"/>
</dbReference>
<evidence type="ECO:0000256" key="3">
    <source>
        <dbReference type="ARBA" id="ARBA00022553"/>
    </source>
</evidence>
<dbReference type="Gene3D" id="3.30.450.20">
    <property type="entry name" value="PAS domain"/>
    <property type="match status" value="1"/>
</dbReference>
<dbReference type="PANTHER" id="PTHR43065">
    <property type="entry name" value="SENSOR HISTIDINE KINASE"/>
    <property type="match status" value="1"/>
</dbReference>
<dbReference type="InterPro" id="IPR035965">
    <property type="entry name" value="PAS-like_dom_sf"/>
</dbReference>
<dbReference type="Pfam" id="PF02518">
    <property type="entry name" value="HATPase_c"/>
    <property type="match status" value="1"/>
</dbReference>
<evidence type="ECO:0000256" key="1">
    <source>
        <dbReference type="ARBA" id="ARBA00000085"/>
    </source>
</evidence>
<dbReference type="AlphaFoldDB" id="A0A395LYP9"/>
<dbReference type="InterPro" id="IPR001789">
    <property type="entry name" value="Sig_transdc_resp-reg_receiver"/>
</dbReference>
<dbReference type="CDD" id="cd00130">
    <property type="entry name" value="PAS"/>
    <property type="match status" value="1"/>
</dbReference>
<dbReference type="NCBIfam" id="TIGR00229">
    <property type="entry name" value="sensory_box"/>
    <property type="match status" value="1"/>
</dbReference>
<evidence type="ECO:0000259" key="10">
    <source>
        <dbReference type="PROSITE" id="PS50109"/>
    </source>
</evidence>
<dbReference type="SUPFAM" id="SSF55785">
    <property type="entry name" value="PYP-like sensor domain (PAS domain)"/>
    <property type="match status" value="1"/>
</dbReference>
<dbReference type="SUPFAM" id="SSF47384">
    <property type="entry name" value="Homodimeric domain of signal transducing histidine kinase"/>
    <property type="match status" value="1"/>
</dbReference>
<evidence type="ECO:0000313" key="14">
    <source>
        <dbReference type="EMBL" id="RFM23626.1"/>
    </source>
</evidence>
<dbReference type="PROSITE" id="PS50113">
    <property type="entry name" value="PAC"/>
    <property type="match status" value="1"/>
</dbReference>
<keyword evidence="4" id="KW-0808">Transferase</keyword>
<dbReference type="InterPro" id="IPR036890">
    <property type="entry name" value="HATPase_C_sf"/>
</dbReference>
<dbReference type="PROSITE" id="PS50110">
    <property type="entry name" value="RESPONSE_REGULATORY"/>
    <property type="match status" value="1"/>
</dbReference>
<evidence type="ECO:0000256" key="4">
    <source>
        <dbReference type="ARBA" id="ARBA00022679"/>
    </source>
</evidence>
<evidence type="ECO:0000313" key="15">
    <source>
        <dbReference type="Proteomes" id="UP000266389"/>
    </source>
</evidence>
<proteinExistence type="predicted"/>
<dbReference type="EC" id="2.7.13.3" evidence="2"/>
<feature type="domain" description="PAS" evidence="12">
    <location>
        <begin position="1"/>
        <end position="41"/>
    </location>
</feature>
<comment type="caution">
    <text evidence="14">The sequence shown here is derived from an EMBL/GenBank/DDBJ whole genome shotgun (WGS) entry which is preliminary data.</text>
</comment>
<dbReference type="Pfam" id="PF00072">
    <property type="entry name" value="Response_reg"/>
    <property type="match status" value="1"/>
</dbReference>
<dbReference type="SMART" id="SM00086">
    <property type="entry name" value="PAC"/>
    <property type="match status" value="1"/>
</dbReference>
<dbReference type="Gene3D" id="3.40.50.2300">
    <property type="match status" value="1"/>
</dbReference>
<dbReference type="Gene3D" id="3.30.565.10">
    <property type="entry name" value="Histidine kinase-like ATPase, C-terminal domain"/>
    <property type="match status" value="1"/>
</dbReference>
<evidence type="ECO:0000256" key="2">
    <source>
        <dbReference type="ARBA" id="ARBA00012438"/>
    </source>
</evidence>
<dbReference type="GO" id="GO:0000155">
    <property type="term" value="F:phosphorelay sensor kinase activity"/>
    <property type="evidence" value="ECO:0007669"/>
    <property type="project" value="InterPro"/>
</dbReference>
<feature type="domain" description="Histidine kinase" evidence="10">
    <location>
        <begin position="136"/>
        <end position="364"/>
    </location>
</feature>
<dbReference type="Pfam" id="PF13426">
    <property type="entry name" value="PAS_9"/>
    <property type="match status" value="1"/>
</dbReference>
<dbReference type="InterPro" id="IPR000700">
    <property type="entry name" value="PAS-assoc_C"/>
</dbReference>
<dbReference type="SMART" id="SM00387">
    <property type="entry name" value="HATPase_c"/>
    <property type="match status" value="1"/>
</dbReference>
<gene>
    <name evidence="14" type="ORF">D0433_09660</name>
</gene>
<dbReference type="InterPro" id="IPR003661">
    <property type="entry name" value="HisK_dim/P_dom"/>
</dbReference>
<evidence type="ECO:0000256" key="5">
    <source>
        <dbReference type="ARBA" id="ARBA00022741"/>
    </source>
</evidence>
<dbReference type="PRINTS" id="PR00344">
    <property type="entry name" value="BCTRLSENSOR"/>
</dbReference>
<feature type="domain" description="Response regulatory" evidence="11">
    <location>
        <begin position="386"/>
        <end position="505"/>
    </location>
</feature>
<dbReference type="PROSITE" id="PS50112">
    <property type="entry name" value="PAS"/>
    <property type="match status" value="1"/>
</dbReference>
<evidence type="ECO:0000259" key="11">
    <source>
        <dbReference type="PROSITE" id="PS50110"/>
    </source>
</evidence>
<dbReference type="InterPro" id="IPR001610">
    <property type="entry name" value="PAC"/>
</dbReference>
<dbReference type="InterPro" id="IPR003594">
    <property type="entry name" value="HATPase_dom"/>
</dbReference>
<comment type="catalytic activity">
    <reaction evidence="1">
        <text>ATP + protein L-histidine = ADP + protein N-phospho-L-histidine.</text>
        <dbReference type="EC" id="2.7.13.3"/>
    </reaction>
</comment>
<dbReference type="InterPro" id="IPR005467">
    <property type="entry name" value="His_kinase_dom"/>
</dbReference>
<evidence type="ECO:0000256" key="6">
    <source>
        <dbReference type="ARBA" id="ARBA00022777"/>
    </source>
</evidence>
<dbReference type="Proteomes" id="UP000266389">
    <property type="component" value="Unassembled WGS sequence"/>
</dbReference>
<dbReference type="CDD" id="cd00156">
    <property type="entry name" value="REC"/>
    <property type="match status" value="1"/>
</dbReference>
<name>A0A395LYP9_9BACT</name>
<dbReference type="EMBL" id="PHFL01000060">
    <property type="protein sequence ID" value="RFM23626.1"/>
    <property type="molecule type" value="Genomic_DNA"/>
</dbReference>
<evidence type="ECO:0000256" key="7">
    <source>
        <dbReference type="ARBA" id="ARBA00022840"/>
    </source>
</evidence>
<accession>A0A395LYP9</accession>
<dbReference type="InterPro" id="IPR036097">
    <property type="entry name" value="HisK_dim/P_sf"/>
</dbReference>